<dbReference type="OrthoDB" id="2156052at2759"/>
<proteinExistence type="predicted"/>
<protein>
    <submittedName>
        <fullName evidence="3">Uncharacterized protein</fullName>
    </submittedName>
</protein>
<dbReference type="EMBL" id="GL629756">
    <property type="protein sequence ID" value="EFX04894.1"/>
    <property type="molecule type" value="Genomic_DNA"/>
</dbReference>
<dbReference type="InParanoid" id="F0XBS6"/>
<keyword evidence="1" id="KW-0175">Coiled coil</keyword>
<feature type="compositionally biased region" description="Basic and acidic residues" evidence="2">
    <location>
        <begin position="528"/>
        <end position="541"/>
    </location>
</feature>
<organism evidence="4">
    <name type="scientific">Grosmannia clavigera (strain kw1407 / UAMH 11150)</name>
    <name type="common">Blue stain fungus</name>
    <name type="synonym">Graphiocladiella clavigera</name>
    <dbReference type="NCBI Taxonomy" id="655863"/>
    <lineage>
        <taxon>Eukaryota</taxon>
        <taxon>Fungi</taxon>
        <taxon>Dikarya</taxon>
        <taxon>Ascomycota</taxon>
        <taxon>Pezizomycotina</taxon>
        <taxon>Sordariomycetes</taxon>
        <taxon>Sordariomycetidae</taxon>
        <taxon>Ophiostomatales</taxon>
        <taxon>Ophiostomataceae</taxon>
        <taxon>Leptographium</taxon>
    </lineage>
</organism>
<accession>F0XBS6</accession>
<dbReference type="GeneID" id="25978447"/>
<dbReference type="Proteomes" id="UP000007796">
    <property type="component" value="Unassembled WGS sequence"/>
</dbReference>
<evidence type="ECO:0000313" key="4">
    <source>
        <dbReference type="Proteomes" id="UP000007796"/>
    </source>
</evidence>
<dbReference type="eggNOG" id="ENOG502TB2J">
    <property type="taxonomic scope" value="Eukaryota"/>
</dbReference>
<dbReference type="HOGENOM" id="CLU_010672_2_0_1"/>
<feature type="compositionally biased region" description="Polar residues" evidence="2">
    <location>
        <begin position="463"/>
        <end position="479"/>
    </location>
</feature>
<feature type="coiled-coil region" evidence="1">
    <location>
        <begin position="8"/>
        <end position="41"/>
    </location>
</feature>
<evidence type="ECO:0000313" key="3">
    <source>
        <dbReference type="EMBL" id="EFX04894.1"/>
    </source>
</evidence>
<feature type="region of interest" description="Disordered" evidence="2">
    <location>
        <begin position="456"/>
        <end position="541"/>
    </location>
</feature>
<evidence type="ECO:0000256" key="1">
    <source>
        <dbReference type="SAM" id="Coils"/>
    </source>
</evidence>
<dbReference type="RefSeq" id="XP_014174376.1">
    <property type="nucleotide sequence ID" value="XM_014318901.1"/>
</dbReference>
<reference evidence="3 4" key="1">
    <citation type="journal article" date="2011" name="Proc. Natl. Acad. Sci. U.S.A.">
        <title>Genome and transcriptome analyses of the mountain pine beetle-fungal symbiont Grosmannia clavigera, a lodgepole pine pathogen.</title>
        <authorList>
            <person name="DiGuistini S."/>
            <person name="Wang Y."/>
            <person name="Liao N.Y."/>
            <person name="Taylor G."/>
            <person name="Tanguay P."/>
            <person name="Feau N."/>
            <person name="Henrissat B."/>
            <person name="Chan S.K."/>
            <person name="Hesse-Orce U."/>
            <person name="Alamouti S.M."/>
            <person name="Tsui C.K.M."/>
            <person name="Docking R.T."/>
            <person name="Levasseur A."/>
            <person name="Haridas S."/>
            <person name="Robertson G."/>
            <person name="Birol I."/>
            <person name="Holt R.A."/>
            <person name="Marra M.A."/>
            <person name="Hamelin R.C."/>
            <person name="Hirst M."/>
            <person name="Jones S.J.M."/>
            <person name="Bohlmann J."/>
            <person name="Breuil C."/>
        </authorList>
    </citation>
    <scope>NUCLEOTIDE SEQUENCE [LARGE SCALE GENOMIC DNA]</scope>
    <source>
        <strain evidence="4">kw1407 / UAMH 11150</strain>
    </source>
</reference>
<sequence length="827" mass="92057">MDIESEDIAELRRIILEQRRALSEERRARSEERRARSEERRALLADTNAVVEGLRRENLELSRAQLDMPLDDYLLHIHRVSFQMCRLLPIPQSSAVPTTLSEGQKAKPATSGTTSIVGKYYPRRLRIWADFERLYRAAFDRLHAALGNQALFPSIADVNLLEKGLREDLPLEFLGSDAFVNEGKTSHFVHETLEKPAQRILNAYLNTTDTNKTLYFDSRTAGCRVENSVVIDDTAAEGEGAPVTFVAVTRPPPKTRPDCLVLCADTNIGDETMLSLVSAEPESIEPVPVADVESGQALVDNSFQNVRNVHRITLAEHKMVTRLRATTVSSYANGQMDEDFVVQLARAARTRSTAEAQEDAAREFSRGKPGQDPSTLLYHTALFPEYTRRQIDPAGRVIASTPDATLSVTTPVHERADLRVLALSMLSAVALMAFESRPEPARLRSINISQLPMFPDEAAPESSIPSLSSRATSRQPSTRRSSEGPDHRKRGNEDSRDDDHYGNDGDRTRGRLAVPAYRPRQSSPLKRQRSESGHAERGAEAWKELGKFEKLEGISEWEDRKRPEQADDDNEEQFRGRKRRCVVGLQYISKRSGLPLGPTLPSTLDPSTFRPIRPYCTQACLRSLVQGGDLDYDCPNAVIHAHALRRDGVDLRQRPRRHALTGEELCDLVRLQVLSNSEQDCACLIDDGFSGAIGSLFKITVTGYGYTFVGKGVQKFHSRRLGREVDIYDGLAAQQGVCIPVCLGLVQLLLPYPMANCTLVTHLLLMSYAGPPLYRVIRVHGVDVERETERTMAELESLGLVDNDDESNGNLTCLSNPKSRTLATAAI</sequence>
<evidence type="ECO:0000256" key="2">
    <source>
        <dbReference type="SAM" id="MobiDB-lite"/>
    </source>
</evidence>
<name>F0XBS6_GROCL</name>
<keyword evidence="4" id="KW-1185">Reference proteome</keyword>
<dbReference type="STRING" id="655863.F0XBS6"/>
<gene>
    <name evidence="3" type="ORF">CMQ_5156</name>
</gene>
<dbReference type="AlphaFoldDB" id="F0XBS6"/>
<feature type="compositionally biased region" description="Basic and acidic residues" evidence="2">
    <location>
        <begin position="480"/>
        <end position="509"/>
    </location>
</feature>